<evidence type="ECO:0000313" key="2">
    <source>
        <dbReference type="EMBL" id="CAK0881430.1"/>
    </source>
</evidence>
<proteinExistence type="predicted"/>
<dbReference type="EMBL" id="CAUYUJ010018182">
    <property type="protein sequence ID" value="CAK0881430.1"/>
    <property type="molecule type" value="Genomic_DNA"/>
</dbReference>
<reference evidence="2" key="1">
    <citation type="submission" date="2023-10" db="EMBL/GenBank/DDBJ databases">
        <authorList>
            <person name="Chen Y."/>
            <person name="Shah S."/>
            <person name="Dougan E. K."/>
            <person name="Thang M."/>
            <person name="Chan C."/>
        </authorList>
    </citation>
    <scope>NUCLEOTIDE SEQUENCE [LARGE SCALE GENOMIC DNA]</scope>
</reference>
<feature type="compositionally biased region" description="Polar residues" evidence="1">
    <location>
        <begin position="62"/>
        <end position="71"/>
    </location>
</feature>
<protein>
    <submittedName>
        <fullName evidence="2">Uncharacterized protein</fullName>
    </submittedName>
</protein>
<feature type="region of interest" description="Disordered" evidence="1">
    <location>
        <begin position="1"/>
        <end position="139"/>
    </location>
</feature>
<feature type="compositionally biased region" description="Basic and acidic residues" evidence="1">
    <location>
        <begin position="234"/>
        <end position="246"/>
    </location>
</feature>
<feature type="compositionally biased region" description="Low complexity" evidence="1">
    <location>
        <begin position="1"/>
        <end position="17"/>
    </location>
</feature>
<feature type="compositionally biased region" description="Basic and acidic residues" evidence="1">
    <location>
        <begin position="257"/>
        <end position="267"/>
    </location>
</feature>
<accession>A0ABN9W5M2</accession>
<dbReference type="Proteomes" id="UP001189429">
    <property type="component" value="Unassembled WGS sequence"/>
</dbReference>
<organism evidence="2 3">
    <name type="scientific">Prorocentrum cordatum</name>
    <dbReference type="NCBI Taxonomy" id="2364126"/>
    <lineage>
        <taxon>Eukaryota</taxon>
        <taxon>Sar</taxon>
        <taxon>Alveolata</taxon>
        <taxon>Dinophyceae</taxon>
        <taxon>Prorocentrales</taxon>
        <taxon>Prorocentraceae</taxon>
        <taxon>Prorocentrum</taxon>
    </lineage>
</organism>
<keyword evidence="3" id="KW-1185">Reference proteome</keyword>
<comment type="caution">
    <text evidence="2">The sequence shown here is derived from an EMBL/GenBank/DDBJ whole genome shotgun (WGS) entry which is preliminary data.</text>
</comment>
<feature type="compositionally biased region" description="Basic and acidic residues" evidence="1">
    <location>
        <begin position="657"/>
        <end position="669"/>
    </location>
</feature>
<name>A0ABN9W5M2_9DINO</name>
<feature type="region of interest" description="Disordered" evidence="1">
    <location>
        <begin position="177"/>
        <end position="321"/>
    </location>
</feature>
<feature type="compositionally biased region" description="Low complexity" evidence="1">
    <location>
        <begin position="197"/>
        <end position="210"/>
    </location>
</feature>
<feature type="compositionally biased region" description="Basic and acidic residues" evidence="1">
    <location>
        <begin position="626"/>
        <end position="648"/>
    </location>
</feature>
<sequence>MSDGAAQGTAQGAAEGARLQTSDTWATWDEDLDVEIVPAAGSDGGDTQPDRQPNYGEPGWRSPSQAGTQTVADEESPHDIPAEQPNHASQADAPVGAQVAAPAAAAPPSACEAPPPAGEAPPGAIAGPSQEMLPPAEAANVPPSLMSLIKSLQDQVFEQAEQNKMLNLKLRAAEAAKALKINPHAHPPVPTEEQPEQRQQPDGGQQPEQGHVIDVEESLPSNGDGDEEMTQALKESEEAARIAKEKEDEDNQQLEEAMQRSREEAQRRGISVSPERAPNSPGKASTWQDQQAASGQPVPTEMPVPTAQPASAAQPVPTALPVPTAQPVPTVLAPAGGAAAQAHLETPPKSKRRRMLTDVILSSEVNFQNILKKAEKPELLDVELHDHLMAIFQGKHVKELHSMKGITPQSMLPEAVAGAENAFGEVQGPDEDGIDPASLEEKQKKEYAVWQAARAKDFRSAANGKEGNVLAGRFDRYKSSHPDCKKAYEALRIDGRPNIQAQEDFRREWAMKKFENYKLAFRYFLKAIQLGAPWVVHCPSREALRALYVEEGVDSEFSVAWSKHQAWADDAIESNEMKRRRLEQALATGEPSNQDKTRILIGKVADSAGVTSKAEIQETGGEDVPGAERTEETGTETGKKKSKGEGKGKKQGKKRKQETTEGNPKEQKTESPGGDCIKALMTQAKQTVLLHNTVVSHAQTLAYNIENDPDYSWAKTDEDGKLFLEQLTEVGHKVWTSGVSKALTETLTSVRKTCSDSEFISYLHKLKEVDQIDKNLQELTIKVKSLHEIKKPKRAA</sequence>
<feature type="compositionally biased region" description="Low complexity" evidence="1">
    <location>
        <begin position="91"/>
        <end position="112"/>
    </location>
</feature>
<evidence type="ECO:0000256" key="1">
    <source>
        <dbReference type="SAM" id="MobiDB-lite"/>
    </source>
</evidence>
<gene>
    <name evidence="2" type="ORF">PCOR1329_LOCUS64272</name>
</gene>
<feature type="region of interest" description="Disordered" evidence="1">
    <location>
        <begin position="611"/>
        <end position="674"/>
    </location>
</feature>
<evidence type="ECO:0000313" key="3">
    <source>
        <dbReference type="Proteomes" id="UP001189429"/>
    </source>
</evidence>
<feature type="compositionally biased region" description="Polar residues" evidence="1">
    <location>
        <begin position="282"/>
        <end position="294"/>
    </location>
</feature>